<proteinExistence type="predicted"/>
<gene>
    <name evidence="2" type="ORF">BJ969_004080</name>
</gene>
<dbReference type="RefSeq" id="WP_246457022.1">
    <property type="nucleotide sequence ID" value="NZ_JACHIV010000001.1"/>
</dbReference>
<dbReference type="Proteomes" id="UP000580474">
    <property type="component" value="Unassembled WGS sequence"/>
</dbReference>
<dbReference type="AlphaFoldDB" id="A0A840NPG0"/>
<comment type="caution">
    <text evidence="2">The sequence shown here is derived from an EMBL/GenBank/DDBJ whole genome shotgun (WGS) entry which is preliminary data.</text>
</comment>
<evidence type="ECO:0000313" key="3">
    <source>
        <dbReference type="Proteomes" id="UP000580474"/>
    </source>
</evidence>
<organism evidence="2 3">
    <name type="scientific">Saccharopolyspora gloriosae</name>
    <dbReference type="NCBI Taxonomy" id="455344"/>
    <lineage>
        <taxon>Bacteria</taxon>
        <taxon>Bacillati</taxon>
        <taxon>Actinomycetota</taxon>
        <taxon>Actinomycetes</taxon>
        <taxon>Pseudonocardiales</taxon>
        <taxon>Pseudonocardiaceae</taxon>
        <taxon>Saccharopolyspora</taxon>
    </lineage>
</organism>
<feature type="compositionally biased region" description="Polar residues" evidence="1">
    <location>
        <begin position="1"/>
        <end position="12"/>
    </location>
</feature>
<protein>
    <submittedName>
        <fullName evidence="2">Uncharacterized protein</fullName>
    </submittedName>
</protein>
<evidence type="ECO:0000256" key="1">
    <source>
        <dbReference type="SAM" id="MobiDB-lite"/>
    </source>
</evidence>
<accession>A0A840NPG0</accession>
<sequence length="128" mass="14135">MSITEGTPQHQGSRPHPLDAFVTDPTGMRPLCDERTFSEIMAGIVADSVPRVFAVVQEYGERVDGCIAAWGLALDDHVQVVSVQERAHSTAATAEACLREYRFGTHIRPHIVWYDPDKATPTEADEDD</sequence>
<reference evidence="2 3" key="1">
    <citation type="submission" date="2020-08" db="EMBL/GenBank/DDBJ databases">
        <title>Sequencing the genomes of 1000 actinobacteria strains.</title>
        <authorList>
            <person name="Klenk H.-P."/>
        </authorList>
    </citation>
    <scope>NUCLEOTIDE SEQUENCE [LARGE SCALE GENOMIC DNA]</scope>
    <source>
        <strain evidence="2 3">DSM 45582</strain>
    </source>
</reference>
<evidence type="ECO:0000313" key="2">
    <source>
        <dbReference type="EMBL" id="MBB5070992.1"/>
    </source>
</evidence>
<keyword evidence="3" id="KW-1185">Reference proteome</keyword>
<name>A0A840NPG0_9PSEU</name>
<dbReference type="EMBL" id="JACHIV010000001">
    <property type="protein sequence ID" value="MBB5070992.1"/>
    <property type="molecule type" value="Genomic_DNA"/>
</dbReference>
<feature type="region of interest" description="Disordered" evidence="1">
    <location>
        <begin position="1"/>
        <end position="25"/>
    </location>
</feature>